<evidence type="ECO:0000313" key="5">
    <source>
        <dbReference type="Proteomes" id="UP000281771"/>
    </source>
</evidence>
<gene>
    <name evidence="4" type="ORF">EII38_04110</name>
</gene>
<keyword evidence="1" id="KW-0812">Transmembrane</keyword>
<dbReference type="Proteomes" id="UP000281771">
    <property type="component" value="Unassembled WGS sequence"/>
</dbReference>
<dbReference type="AlphaFoldDB" id="A0A3P1VCN6"/>
<name>A0A3P1VCN6_9STRE</name>
<evidence type="ECO:0000256" key="1">
    <source>
        <dbReference type="SAM" id="Phobius"/>
    </source>
</evidence>
<dbReference type="STRING" id="1123309.GCA_000377005_01178"/>
<keyword evidence="1" id="KW-1133">Transmembrane helix</keyword>
<sequence>MKTLSDFEKIAQKNKRKSWLKIISISTVVTLAATAGIYLGLVRMAENNAEKIQKHYLLRSEIAYPNIDYITWGYEATSHFSGNFYSNRVKDIDGITVPFEKYTGNYGIIMSDHFNQDERLRSGEEGRSQYTYGNLYKVPVFYGLGETENEVKKVTQDLDFIPQMTGQAVEVAITFDKAYTLSEIAEQVPDNLKLNWVWIGQETGFDFGDSPANQFGFTNYAGASLTAEEQAALEKEITAALEKDPDADLSSIYEKYEKESQVSEVTALQNNYSIFQSNLQKYLDAGYGFSTTIGEDGKEYSAEDYLKDYLEANDNPETAKFAGIILTGRAENFAQLQNAEWIYASNIGQSIQIQPYHKLDK</sequence>
<evidence type="ECO:0000259" key="3">
    <source>
        <dbReference type="Pfam" id="PF13800"/>
    </source>
</evidence>
<dbReference type="Pfam" id="PF13791">
    <property type="entry name" value="Sigma_reg_C"/>
    <property type="match status" value="1"/>
</dbReference>
<keyword evidence="5" id="KW-1185">Reference proteome</keyword>
<feature type="transmembrane region" description="Helical" evidence="1">
    <location>
        <begin position="20"/>
        <end position="41"/>
    </location>
</feature>
<proteinExistence type="predicted"/>
<comment type="caution">
    <text evidence="4">The sequence shown here is derived from an EMBL/GenBank/DDBJ whole genome shotgun (WGS) entry which is preliminary data.</text>
</comment>
<accession>A0A3P1VCN6</accession>
<evidence type="ECO:0000313" key="4">
    <source>
        <dbReference type="EMBL" id="RRD31944.1"/>
    </source>
</evidence>
<reference evidence="4 5" key="1">
    <citation type="submission" date="2018-11" db="EMBL/GenBank/DDBJ databases">
        <title>Genomes From Bacteria Associated with the Canine Oral Cavity: a Test Case for Automated Genome-Based Taxonomic Assignment.</title>
        <authorList>
            <person name="Coil D.A."/>
            <person name="Jospin G."/>
            <person name="Darling A.E."/>
            <person name="Wallis C."/>
            <person name="Davis I.J."/>
            <person name="Harris S."/>
            <person name="Eisen J.A."/>
            <person name="Holcombe L.J."/>
            <person name="O'Flynn C."/>
        </authorList>
    </citation>
    <scope>NUCLEOTIDE SEQUENCE [LARGE SCALE GENOMIC DNA]</scope>
    <source>
        <strain evidence="4 5">OH4621_COT-116</strain>
    </source>
</reference>
<evidence type="ECO:0008006" key="6">
    <source>
        <dbReference type="Google" id="ProtNLM"/>
    </source>
</evidence>
<dbReference type="RefSeq" id="WP_124776266.1">
    <property type="nucleotide sequence ID" value="NZ_RQZA01000002.1"/>
</dbReference>
<organism evidence="4 5">
    <name type="scientific">Streptococcus minor</name>
    <dbReference type="NCBI Taxonomy" id="229549"/>
    <lineage>
        <taxon>Bacteria</taxon>
        <taxon>Bacillati</taxon>
        <taxon>Bacillota</taxon>
        <taxon>Bacilli</taxon>
        <taxon>Lactobacillales</taxon>
        <taxon>Streptococcaceae</taxon>
        <taxon>Streptococcus</taxon>
    </lineage>
</organism>
<keyword evidence="1" id="KW-0472">Membrane</keyword>
<dbReference type="Pfam" id="PF13800">
    <property type="entry name" value="Sigma_reg_N"/>
    <property type="match status" value="1"/>
</dbReference>
<dbReference type="InterPro" id="IPR025672">
    <property type="entry name" value="Sigma_reg_C_dom"/>
</dbReference>
<feature type="domain" description="Sigma factor regulator C-terminal" evidence="2">
    <location>
        <begin position="165"/>
        <end position="349"/>
    </location>
</feature>
<evidence type="ECO:0000259" key="2">
    <source>
        <dbReference type="Pfam" id="PF13791"/>
    </source>
</evidence>
<dbReference type="InterPro" id="IPR029101">
    <property type="entry name" value="Sigma_reg_N"/>
</dbReference>
<feature type="domain" description="Sigma factor regulator N-terminal" evidence="3">
    <location>
        <begin position="9"/>
        <end position="96"/>
    </location>
</feature>
<protein>
    <recommendedName>
        <fullName evidence="6">Sigma factor regulator C-terminal domain-containing protein</fullName>
    </recommendedName>
</protein>
<dbReference type="EMBL" id="RQZA01000002">
    <property type="protein sequence ID" value="RRD31944.1"/>
    <property type="molecule type" value="Genomic_DNA"/>
</dbReference>